<accession>A0A0C3KUJ5</accession>
<dbReference type="PANTHER" id="PTHR28018">
    <property type="entry name" value="RESPIRATORY SUPERCOMPLEX FACTOR 2, MITOCHONDRIAL"/>
    <property type="match status" value="1"/>
</dbReference>
<feature type="transmembrane region" description="Helical" evidence="5">
    <location>
        <begin position="154"/>
        <end position="172"/>
    </location>
</feature>
<dbReference type="Proteomes" id="UP000054248">
    <property type="component" value="Unassembled WGS sequence"/>
</dbReference>
<name>A0A0C3KUJ5_9AGAM</name>
<protein>
    <recommendedName>
        <fullName evidence="6">HIG1 domain-containing protein</fullName>
    </recommendedName>
</protein>
<dbReference type="HOGENOM" id="CLU_079101_1_0_1"/>
<dbReference type="STRING" id="1051891.A0A0C3KUJ5"/>
<reference evidence="8" key="2">
    <citation type="submission" date="2015-01" db="EMBL/GenBank/DDBJ databases">
        <title>Evolutionary Origins and Diversification of the Mycorrhizal Mutualists.</title>
        <authorList>
            <consortium name="DOE Joint Genome Institute"/>
            <consortium name="Mycorrhizal Genomics Consortium"/>
            <person name="Kohler A."/>
            <person name="Kuo A."/>
            <person name="Nagy L.G."/>
            <person name="Floudas D."/>
            <person name="Copeland A."/>
            <person name="Barry K.W."/>
            <person name="Cichocki N."/>
            <person name="Veneault-Fourrey C."/>
            <person name="LaButti K."/>
            <person name="Lindquist E.A."/>
            <person name="Lipzen A."/>
            <person name="Lundell T."/>
            <person name="Morin E."/>
            <person name="Murat C."/>
            <person name="Riley R."/>
            <person name="Ohm R."/>
            <person name="Sun H."/>
            <person name="Tunlid A."/>
            <person name="Henrissat B."/>
            <person name="Grigoriev I.V."/>
            <person name="Hibbett D.S."/>
            <person name="Martin F."/>
        </authorList>
    </citation>
    <scope>NUCLEOTIDE SEQUENCE [LARGE SCALE GENOMIC DNA]</scope>
    <source>
        <strain evidence="8">MUT 4182</strain>
    </source>
</reference>
<evidence type="ECO:0000256" key="2">
    <source>
        <dbReference type="ARBA" id="ARBA00022692"/>
    </source>
</evidence>
<dbReference type="Pfam" id="PF04588">
    <property type="entry name" value="HIG_1_N"/>
    <property type="match status" value="1"/>
</dbReference>
<keyword evidence="4 5" id="KW-0472">Membrane</keyword>
<evidence type="ECO:0000256" key="3">
    <source>
        <dbReference type="ARBA" id="ARBA00022989"/>
    </source>
</evidence>
<dbReference type="EMBL" id="KN823047">
    <property type="protein sequence ID" value="KIO25178.1"/>
    <property type="molecule type" value="Genomic_DNA"/>
</dbReference>
<dbReference type="GO" id="GO:0005739">
    <property type="term" value="C:mitochondrion"/>
    <property type="evidence" value="ECO:0007669"/>
    <property type="project" value="UniProtKB-SubCell"/>
</dbReference>
<dbReference type="InterPro" id="IPR007667">
    <property type="entry name" value="Hypoxia_induced_domain"/>
</dbReference>
<sequence>MKLLTEQEAAAHQREVLKGGAEGLALGLATSLPISYLAHRRWPYYRSLPPSLKALGIVFVAAPWTVIQAERRAMQFEEEQRRKRVGYIDPNYEEEKAEALREKMPAKDRALDWAKRHPFSIVGGSWAASIAGAFGIIMRDPLQTTAQKVVQARIWAQGLTIGVLMASAVLAGRKGHADEPARAPVDHSWAHQLQALQDIQKQEDAADKAAQKAR</sequence>
<evidence type="ECO:0000256" key="5">
    <source>
        <dbReference type="SAM" id="Phobius"/>
    </source>
</evidence>
<feature type="domain" description="HIG1" evidence="6">
    <location>
        <begin position="91"/>
        <end position="182"/>
    </location>
</feature>
<keyword evidence="8" id="KW-1185">Reference proteome</keyword>
<keyword evidence="3 5" id="KW-1133">Transmembrane helix</keyword>
<proteinExistence type="predicted"/>
<feature type="transmembrane region" description="Helical" evidence="5">
    <location>
        <begin position="119"/>
        <end position="138"/>
    </location>
</feature>
<evidence type="ECO:0000259" key="6">
    <source>
        <dbReference type="PROSITE" id="PS51503"/>
    </source>
</evidence>
<dbReference type="PROSITE" id="PS51503">
    <property type="entry name" value="HIG1"/>
    <property type="match status" value="1"/>
</dbReference>
<dbReference type="GO" id="GO:0033617">
    <property type="term" value="P:mitochondrial respiratory chain complex IV assembly"/>
    <property type="evidence" value="ECO:0007669"/>
    <property type="project" value="TreeGrafter"/>
</dbReference>
<dbReference type="InterPro" id="IPR040153">
    <property type="entry name" value="Rcf2"/>
</dbReference>
<dbReference type="AlphaFoldDB" id="A0A0C3KUJ5"/>
<dbReference type="PANTHER" id="PTHR28018:SF3">
    <property type="entry name" value="RESPIRATORY SUPERCOMPLEX FACTOR 2, MITOCHONDRIAL"/>
    <property type="match status" value="1"/>
</dbReference>
<gene>
    <name evidence="7" type="ORF">M407DRAFT_25504</name>
</gene>
<comment type="subcellular location">
    <subcellularLocation>
        <location evidence="1">Mitochondrion</location>
    </subcellularLocation>
</comment>
<reference evidence="7 8" key="1">
    <citation type="submission" date="2014-04" db="EMBL/GenBank/DDBJ databases">
        <authorList>
            <consortium name="DOE Joint Genome Institute"/>
            <person name="Kuo A."/>
            <person name="Girlanda M."/>
            <person name="Perotto S."/>
            <person name="Kohler A."/>
            <person name="Nagy L.G."/>
            <person name="Floudas D."/>
            <person name="Copeland A."/>
            <person name="Barry K.W."/>
            <person name="Cichocki N."/>
            <person name="Veneault-Fourrey C."/>
            <person name="LaButti K."/>
            <person name="Lindquist E.A."/>
            <person name="Lipzen A."/>
            <person name="Lundell T."/>
            <person name="Morin E."/>
            <person name="Murat C."/>
            <person name="Sun H."/>
            <person name="Tunlid A."/>
            <person name="Henrissat B."/>
            <person name="Grigoriev I.V."/>
            <person name="Hibbett D.S."/>
            <person name="Martin F."/>
            <person name="Nordberg H.P."/>
            <person name="Cantor M.N."/>
            <person name="Hua S.X."/>
        </authorList>
    </citation>
    <scope>NUCLEOTIDE SEQUENCE [LARGE SCALE GENOMIC DNA]</scope>
    <source>
        <strain evidence="7 8">MUT 4182</strain>
    </source>
</reference>
<evidence type="ECO:0000313" key="7">
    <source>
        <dbReference type="EMBL" id="KIO25178.1"/>
    </source>
</evidence>
<evidence type="ECO:0000256" key="4">
    <source>
        <dbReference type="ARBA" id="ARBA00023136"/>
    </source>
</evidence>
<organism evidence="7 8">
    <name type="scientific">Tulasnella calospora MUT 4182</name>
    <dbReference type="NCBI Taxonomy" id="1051891"/>
    <lineage>
        <taxon>Eukaryota</taxon>
        <taxon>Fungi</taxon>
        <taxon>Dikarya</taxon>
        <taxon>Basidiomycota</taxon>
        <taxon>Agaricomycotina</taxon>
        <taxon>Agaricomycetes</taxon>
        <taxon>Cantharellales</taxon>
        <taxon>Tulasnellaceae</taxon>
        <taxon>Tulasnella</taxon>
    </lineage>
</organism>
<evidence type="ECO:0000313" key="8">
    <source>
        <dbReference type="Proteomes" id="UP000054248"/>
    </source>
</evidence>
<evidence type="ECO:0000256" key="1">
    <source>
        <dbReference type="ARBA" id="ARBA00004173"/>
    </source>
</evidence>
<keyword evidence="2 5" id="KW-0812">Transmembrane</keyword>
<dbReference type="OrthoDB" id="1915122at2759"/>